<evidence type="ECO:0000313" key="8">
    <source>
        <dbReference type="Proteomes" id="UP001365542"/>
    </source>
</evidence>
<dbReference type="InterPro" id="IPR018359">
    <property type="entry name" value="Bromodomain_CS"/>
</dbReference>
<feature type="region of interest" description="Disordered" evidence="4">
    <location>
        <begin position="703"/>
        <end position="773"/>
    </location>
</feature>
<protein>
    <recommendedName>
        <fullName evidence="9">Bromodomain-containing protein</fullName>
    </recommendedName>
</protein>
<dbReference type="CDD" id="cd05498">
    <property type="entry name" value="Bromo_Brdt_II_like"/>
    <property type="match status" value="1"/>
</dbReference>
<accession>A0AAV9X608</accession>
<feature type="compositionally biased region" description="Low complexity" evidence="4">
    <location>
        <begin position="830"/>
        <end position="849"/>
    </location>
</feature>
<keyword evidence="8" id="KW-1185">Reference proteome</keyword>
<feature type="compositionally biased region" description="Basic and acidic residues" evidence="4">
    <location>
        <begin position="862"/>
        <end position="872"/>
    </location>
</feature>
<dbReference type="PRINTS" id="PR00503">
    <property type="entry name" value="BROMODOMAIN"/>
</dbReference>
<name>A0AAV9X608_9PEZI</name>
<keyword evidence="1" id="KW-0677">Repeat</keyword>
<dbReference type="SMART" id="SM00297">
    <property type="entry name" value="BROMO"/>
    <property type="match status" value="2"/>
</dbReference>
<feature type="compositionally biased region" description="Basic and acidic residues" evidence="4">
    <location>
        <begin position="232"/>
        <end position="250"/>
    </location>
</feature>
<dbReference type="PANTHER" id="PTHR22880">
    <property type="entry name" value="FALZ-RELATED BROMODOMAIN-CONTAINING PROTEINS"/>
    <property type="match status" value="1"/>
</dbReference>
<dbReference type="PROSITE" id="PS50014">
    <property type="entry name" value="BROMODOMAIN_2"/>
    <property type="match status" value="2"/>
</dbReference>
<feature type="compositionally biased region" description="Low complexity" evidence="4">
    <location>
        <begin position="63"/>
        <end position="84"/>
    </location>
</feature>
<evidence type="ECO:0000313" key="7">
    <source>
        <dbReference type="EMBL" id="KAK6535281.1"/>
    </source>
</evidence>
<feature type="compositionally biased region" description="Acidic residues" evidence="4">
    <location>
        <begin position="901"/>
        <end position="915"/>
    </location>
</feature>
<dbReference type="PANTHER" id="PTHR22880:SF225">
    <property type="entry name" value="BROMODOMAIN-CONTAINING PROTEIN BET-1-RELATED"/>
    <property type="match status" value="1"/>
</dbReference>
<dbReference type="InterPro" id="IPR027353">
    <property type="entry name" value="NET_dom"/>
</dbReference>
<feature type="region of interest" description="Disordered" evidence="4">
    <location>
        <begin position="447"/>
        <end position="539"/>
    </location>
</feature>
<dbReference type="Gene3D" id="1.20.920.10">
    <property type="entry name" value="Bromodomain-like"/>
    <property type="match status" value="2"/>
</dbReference>
<feature type="compositionally biased region" description="Basic and acidic residues" evidence="4">
    <location>
        <begin position="461"/>
        <end position="482"/>
    </location>
</feature>
<feature type="domain" description="Bromo" evidence="5">
    <location>
        <begin position="564"/>
        <end position="636"/>
    </location>
</feature>
<dbReference type="InterPro" id="IPR038336">
    <property type="entry name" value="NET_sf"/>
</dbReference>
<proteinExistence type="predicted"/>
<feature type="compositionally biased region" description="Polar residues" evidence="4">
    <location>
        <begin position="764"/>
        <end position="773"/>
    </location>
</feature>
<reference evidence="7 8" key="1">
    <citation type="submission" date="2019-10" db="EMBL/GenBank/DDBJ databases">
        <authorList>
            <person name="Palmer J.M."/>
        </authorList>
    </citation>
    <scope>NUCLEOTIDE SEQUENCE [LARGE SCALE GENOMIC DNA]</scope>
    <source>
        <strain evidence="7 8">TWF694</strain>
    </source>
</reference>
<feature type="region of interest" description="Disordered" evidence="4">
    <location>
        <begin position="830"/>
        <end position="915"/>
    </location>
</feature>
<dbReference type="Pfam" id="PF17035">
    <property type="entry name" value="BET"/>
    <property type="match status" value="1"/>
</dbReference>
<dbReference type="InterPro" id="IPR036427">
    <property type="entry name" value="Bromodomain-like_sf"/>
</dbReference>
<feature type="region of interest" description="Disordered" evidence="4">
    <location>
        <begin position="1"/>
        <end position="290"/>
    </location>
</feature>
<feature type="domain" description="NET" evidence="6">
    <location>
        <begin position="751"/>
        <end position="832"/>
    </location>
</feature>
<feature type="compositionally biased region" description="Basic and acidic residues" evidence="4">
    <location>
        <begin position="157"/>
        <end position="166"/>
    </location>
</feature>
<feature type="region of interest" description="Disordered" evidence="4">
    <location>
        <begin position="653"/>
        <end position="686"/>
    </location>
</feature>
<evidence type="ECO:0000256" key="1">
    <source>
        <dbReference type="ARBA" id="ARBA00022737"/>
    </source>
</evidence>
<dbReference type="Proteomes" id="UP001365542">
    <property type="component" value="Unassembled WGS sequence"/>
</dbReference>
<feature type="domain" description="Bromo" evidence="5">
    <location>
        <begin position="328"/>
        <end position="400"/>
    </location>
</feature>
<dbReference type="SUPFAM" id="SSF47370">
    <property type="entry name" value="Bromodomain"/>
    <property type="match status" value="2"/>
</dbReference>
<dbReference type="PROSITE" id="PS00633">
    <property type="entry name" value="BROMODOMAIN_1"/>
    <property type="match status" value="1"/>
</dbReference>
<comment type="caution">
    <text evidence="7">The sequence shown here is derived from an EMBL/GenBank/DDBJ whole genome shotgun (WGS) entry which is preliminary data.</text>
</comment>
<dbReference type="GO" id="GO:0006338">
    <property type="term" value="P:chromatin remodeling"/>
    <property type="evidence" value="ECO:0007669"/>
    <property type="project" value="TreeGrafter"/>
</dbReference>
<dbReference type="Pfam" id="PF00439">
    <property type="entry name" value="Bromodomain"/>
    <property type="match status" value="2"/>
</dbReference>
<evidence type="ECO:0000259" key="6">
    <source>
        <dbReference type="PROSITE" id="PS51525"/>
    </source>
</evidence>
<feature type="compositionally biased region" description="Low complexity" evidence="4">
    <location>
        <begin position="219"/>
        <end position="228"/>
    </location>
</feature>
<evidence type="ECO:0008006" key="9">
    <source>
        <dbReference type="Google" id="ProtNLM"/>
    </source>
</evidence>
<gene>
    <name evidence="7" type="ORF">TWF694_001749</name>
</gene>
<dbReference type="InterPro" id="IPR001487">
    <property type="entry name" value="Bromodomain"/>
</dbReference>
<dbReference type="EMBL" id="JAVHJO010000010">
    <property type="protein sequence ID" value="KAK6535281.1"/>
    <property type="molecule type" value="Genomic_DNA"/>
</dbReference>
<feature type="compositionally biased region" description="Pro residues" evidence="4">
    <location>
        <begin position="1"/>
        <end position="13"/>
    </location>
</feature>
<evidence type="ECO:0000256" key="3">
    <source>
        <dbReference type="PROSITE-ProRule" id="PRU00035"/>
    </source>
</evidence>
<feature type="compositionally biased region" description="Acidic residues" evidence="4">
    <location>
        <begin position="666"/>
        <end position="683"/>
    </location>
</feature>
<dbReference type="PROSITE" id="PS51525">
    <property type="entry name" value="NET"/>
    <property type="match status" value="1"/>
</dbReference>
<evidence type="ECO:0000256" key="2">
    <source>
        <dbReference type="ARBA" id="ARBA00023117"/>
    </source>
</evidence>
<dbReference type="AlphaFoldDB" id="A0AAV9X608"/>
<dbReference type="InterPro" id="IPR043509">
    <property type="entry name" value="Bromo_Brdt_II"/>
</dbReference>
<feature type="compositionally biased region" description="Polar residues" evidence="4">
    <location>
        <begin position="491"/>
        <end position="502"/>
    </location>
</feature>
<organism evidence="7 8">
    <name type="scientific">Orbilia ellipsospora</name>
    <dbReference type="NCBI Taxonomy" id="2528407"/>
    <lineage>
        <taxon>Eukaryota</taxon>
        <taxon>Fungi</taxon>
        <taxon>Dikarya</taxon>
        <taxon>Ascomycota</taxon>
        <taxon>Pezizomycotina</taxon>
        <taxon>Orbiliomycetes</taxon>
        <taxon>Orbiliales</taxon>
        <taxon>Orbiliaceae</taxon>
        <taxon>Orbilia</taxon>
    </lineage>
</organism>
<dbReference type="InterPro" id="IPR050935">
    <property type="entry name" value="Bromo_chromatin_reader"/>
</dbReference>
<evidence type="ECO:0000259" key="5">
    <source>
        <dbReference type="PROSITE" id="PS50014"/>
    </source>
</evidence>
<evidence type="ECO:0000256" key="4">
    <source>
        <dbReference type="SAM" id="MobiDB-lite"/>
    </source>
</evidence>
<sequence length="915" mass="98874">MTNLPPPSSPVIPPSDLDSSTSTSKQPLPPTTTDNTSLPPSDPVKQDESLAVNQEPDTAVAVSDSNGNNDTNNNSTSLKPITAPLSPPIPTPPFTESFDTSGQGQRAMSNLSLASPEATSKPSELFSTVAAPLEGESAISQQPNTAVPAVVEQPTSDVRDEPKPSESPEVQMEDAAPAATSEPAPVAEESKPADPVATHTEPTAASQDAEMPDAPTHISSPPSNVSSSLVRARSESAEPERPNKRQKTAEPESLPDAAAVEHPVATNGGAVKPEVQSPVEMDTSLDQPTRTETAIVAPKTEESVSKFTGEPMPQHQNRFALSTLKNIKRLKDAAPYLNPVDPVKLALPTYLEIVKQPISIQEIEKKLVANEYHNPEEVKSDFDLMVQNSILFNGHEHTVTQSGKHILAKFLSTLEKMPPAELVPKAKPQPKRPTVSTTAAAIAVASPAVSTPPVLPSPDVPKPDVSKPDVPKPDPRGRRESTRVSAPVSAMSPTAASPTFSLTPGGVPQIRRDSIVTADGRPKRPIHAPPPKDLPYSDLKPRRKKSVAEFKFCEGIMKELWKKQHQAIAYPFYNPVDPVALEIPDYFKIIKKPMDMSEIQRKLNHNEYNNSNEFEADMRLMFNNCYKFNPPDSPVYKCGKSLEAVFDEKWAAKPSFKEETPTPPAPEEEEEEESEEEESEDEASPQLEKLEAQLSRLHSEIETIRKQKKSKKASPPAASKKHKKSVSAGSASGKTAMKAAPPPPPKKKSSKKKADSSPPYMTFAQKQELSERINTLSPAKMHQALNLIKAHHPDLAQDGDEIELDIDELAPATLHKLYKFVSENTFAPEPAASAAPAAPAPKGSKNAPSKPRKKNKPMSATEQERKIRELKSQIEGFEGGSPTDEGPRSLASMGAKHAESSSDDDSSSGSESEEE</sequence>
<feature type="compositionally biased region" description="Polar residues" evidence="4">
    <location>
        <begin position="97"/>
        <end position="126"/>
    </location>
</feature>
<dbReference type="GO" id="GO:0000785">
    <property type="term" value="C:chromatin"/>
    <property type="evidence" value="ECO:0007669"/>
    <property type="project" value="TreeGrafter"/>
</dbReference>
<keyword evidence="2 3" id="KW-0103">Bromodomain</keyword>
<dbReference type="GO" id="GO:0005634">
    <property type="term" value="C:nucleus"/>
    <property type="evidence" value="ECO:0007669"/>
    <property type="project" value="TreeGrafter"/>
</dbReference>
<dbReference type="Gene3D" id="1.20.1270.220">
    <property type="match status" value="1"/>
</dbReference>
<dbReference type="GO" id="GO:0006355">
    <property type="term" value="P:regulation of DNA-templated transcription"/>
    <property type="evidence" value="ECO:0007669"/>
    <property type="project" value="TreeGrafter"/>
</dbReference>
<feature type="compositionally biased region" description="Low complexity" evidence="4">
    <location>
        <begin position="14"/>
        <end position="24"/>
    </location>
</feature>